<accession>A0A178MJM9</accession>
<dbReference type="STRING" id="1437059.A6A05_02860"/>
<gene>
    <name evidence="2" type="ORF">A6A05_02860</name>
</gene>
<evidence type="ECO:0000256" key="1">
    <source>
        <dbReference type="SAM" id="MobiDB-lite"/>
    </source>
</evidence>
<keyword evidence="3" id="KW-1185">Reference proteome</keyword>
<name>A0A178MJM9_9PROT</name>
<feature type="compositionally biased region" description="Basic and acidic residues" evidence="1">
    <location>
        <begin position="21"/>
        <end position="35"/>
    </location>
</feature>
<feature type="region of interest" description="Disordered" evidence="1">
    <location>
        <begin position="21"/>
        <end position="50"/>
    </location>
</feature>
<dbReference type="Gene3D" id="2.150.10.10">
    <property type="entry name" value="Serralysin-like metalloprotease, C-terminal"/>
    <property type="match status" value="1"/>
</dbReference>
<dbReference type="EMBL" id="LWQU01000152">
    <property type="protein sequence ID" value="OAN48941.1"/>
    <property type="molecule type" value="Genomic_DNA"/>
</dbReference>
<proteinExistence type="predicted"/>
<dbReference type="AlphaFoldDB" id="A0A178MJM9"/>
<feature type="compositionally biased region" description="Gly residues" evidence="1">
    <location>
        <begin position="202"/>
        <end position="212"/>
    </location>
</feature>
<dbReference type="InterPro" id="IPR011049">
    <property type="entry name" value="Serralysin-like_metalloprot_C"/>
</dbReference>
<protein>
    <submittedName>
        <fullName evidence="2">Uncharacterized protein</fullName>
    </submittedName>
</protein>
<evidence type="ECO:0000313" key="3">
    <source>
        <dbReference type="Proteomes" id="UP000078543"/>
    </source>
</evidence>
<dbReference type="Proteomes" id="UP000078543">
    <property type="component" value="Unassembled WGS sequence"/>
</dbReference>
<dbReference type="SUPFAM" id="SSF51120">
    <property type="entry name" value="beta-Roll"/>
    <property type="match status" value="1"/>
</dbReference>
<sequence>MGNKSVKTRRENGKRVVEYYDEGGNKTKTHVDGEAAWRNNNPGNIKWDGKRDPEFFKDKLGAIGSDGTFAVFPEREDGLGAKTKLMKVDRKYKGTTISEAMHLYAPPNENNTKAYLEFIKQKTGIDTSKKVDELSAEEYDKFMGAIREYESSGPEKGKGTLIDHSNDKAAPPAPGGTSPKKNPQAGALEDGADDNDTLVAGAGNGTLLGGAGSDTVTADSAPAEPASAPEPEQKQSEGPADPQVAAMVEMAGKPVDNPGRAALLKPVENLTQPEMMDMINHAQGDYRGHRSGDPLKYHTYEKVQDWHAAMYGDGPQQYDGGKPIEQTPIRPIPEQPSPHTTPNGEDLWQATARIGSKVADAAGSDGYANAVTGLQRGLNMLNASNPLPKRSPAYGPYTGLGPVDEDGKYGPQTDFALKHATARLGPAKVEDGLALGRFNTFARNAQKNGNPDGLEDKTHSIFGPLFRGSGDDKTPKVEGGVLQETLNDLGSRKRDDWEPLKVDNWIGPKTTQAFGSVLQDEDADGLTRSFGRGLGLL</sequence>
<feature type="region of interest" description="Disordered" evidence="1">
    <location>
        <begin position="150"/>
        <end position="241"/>
    </location>
</feature>
<reference evidence="2 3" key="1">
    <citation type="submission" date="2016-04" db="EMBL/GenBank/DDBJ databases">
        <title>Draft genome sequence of freshwater magnetotactic bacteria Magnetospirillum marisnigri SP-1 and Magnetospirillum moscoviense BB-1.</title>
        <authorList>
            <person name="Koziaeva V."/>
            <person name="Dziuba M.V."/>
            <person name="Ivanov T.M."/>
            <person name="Kuznetsov B."/>
            <person name="Grouzdev D.S."/>
        </authorList>
    </citation>
    <scope>NUCLEOTIDE SEQUENCE [LARGE SCALE GENOMIC DNA]</scope>
    <source>
        <strain evidence="2 3">BB-1</strain>
    </source>
</reference>
<dbReference type="OrthoDB" id="7348887at2"/>
<dbReference type="RefSeq" id="WP_068502061.1">
    <property type="nucleotide sequence ID" value="NZ_LWQU01000152.1"/>
</dbReference>
<evidence type="ECO:0000313" key="2">
    <source>
        <dbReference type="EMBL" id="OAN48941.1"/>
    </source>
</evidence>
<organism evidence="2 3">
    <name type="scientific">Magnetospirillum moscoviense</name>
    <dbReference type="NCBI Taxonomy" id="1437059"/>
    <lineage>
        <taxon>Bacteria</taxon>
        <taxon>Pseudomonadati</taxon>
        <taxon>Pseudomonadota</taxon>
        <taxon>Alphaproteobacteria</taxon>
        <taxon>Rhodospirillales</taxon>
        <taxon>Rhodospirillaceae</taxon>
        <taxon>Magnetospirillum</taxon>
    </lineage>
</organism>
<feature type="compositionally biased region" description="Low complexity" evidence="1">
    <location>
        <begin position="220"/>
        <end position="230"/>
    </location>
</feature>
<comment type="caution">
    <text evidence="2">The sequence shown here is derived from an EMBL/GenBank/DDBJ whole genome shotgun (WGS) entry which is preliminary data.</text>
</comment>